<sequence>MEDDDDFGGGMRGYADLRLHAFADVMVPDPEEEEMSSSFGDYNYDDDDDDDDDDGNPDCVEVGTSLFDRRRRGQDGEVGRGGIFSKSGKGTKKGEGRSKASESGSKSGKGGKVVDGSAIDPHVVYCATPSKKEGSTTNGGLPTPGEVQGFEVGDIPFVANSTDPAWTTNPVLGGWYTTDEKSFLGDRSARSPDLHGPRAESTMAVALPDYGVGELRFHVLAGIQLPFDAFEWYVDGELVGEIEMPTSGFEERVAPLGPGPHVVEFVYVYNPGNSSLVESMPEETVKLAYPFYIGAVYIDDVYFFGTSTPSTPPPPTAPPIVGTMPPTPGEVQGFEMGGFPLDVADPIWTTDPALGGWYRTDERPFLGERSVRSPDLDGPRAESTLAVSLPDYGTGELRFRVLAGIQLPFDAFEWYVDGELVGEIVTPTSEFEERVVPLGPGPHVVEFVYVHNPRNSSLVENMPEETIKIAYPFYIGAVYIDDVYFFGTSPPSTGWYVDGELVGEIVTPTSEFEERVVPLGPGPHVVEFVYVHNPRNSSLVENMPEETIKIAYPFYIGAVYIDDVYFFGTSPPSTGVH</sequence>
<dbReference type="AlphaFoldDB" id="A0ABD3N2Z4"/>
<dbReference type="Proteomes" id="UP001530315">
    <property type="component" value="Unassembled WGS sequence"/>
</dbReference>
<name>A0ABD3N2Z4_9STRA</name>
<reference evidence="2 3" key="1">
    <citation type="submission" date="2024-10" db="EMBL/GenBank/DDBJ databases">
        <title>Updated reference genomes for cyclostephanoid diatoms.</title>
        <authorList>
            <person name="Roberts W.R."/>
            <person name="Alverson A.J."/>
        </authorList>
    </citation>
    <scope>NUCLEOTIDE SEQUENCE [LARGE SCALE GENOMIC DNA]</scope>
    <source>
        <strain evidence="2 3">AJA276-08</strain>
    </source>
</reference>
<evidence type="ECO:0000313" key="3">
    <source>
        <dbReference type="Proteomes" id="UP001530315"/>
    </source>
</evidence>
<comment type="caution">
    <text evidence="2">The sequence shown here is derived from an EMBL/GenBank/DDBJ whole genome shotgun (WGS) entry which is preliminary data.</text>
</comment>
<feature type="compositionally biased region" description="Acidic residues" evidence="1">
    <location>
        <begin position="43"/>
        <end position="56"/>
    </location>
</feature>
<evidence type="ECO:0000313" key="2">
    <source>
        <dbReference type="EMBL" id="KAL3768922.1"/>
    </source>
</evidence>
<dbReference type="EMBL" id="JALLAZ020001668">
    <property type="protein sequence ID" value="KAL3768922.1"/>
    <property type="molecule type" value="Genomic_DNA"/>
</dbReference>
<evidence type="ECO:0008006" key="4">
    <source>
        <dbReference type="Google" id="ProtNLM"/>
    </source>
</evidence>
<gene>
    <name evidence="2" type="ORF">ACHAW5_001320</name>
</gene>
<feature type="region of interest" description="Disordered" evidence="1">
    <location>
        <begin position="25"/>
        <end position="116"/>
    </location>
</feature>
<evidence type="ECO:0000256" key="1">
    <source>
        <dbReference type="SAM" id="MobiDB-lite"/>
    </source>
</evidence>
<keyword evidence="3" id="KW-1185">Reference proteome</keyword>
<organism evidence="2 3">
    <name type="scientific">Stephanodiscus triporus</name>
    <dbReference type="NCBI Taxonomy" id="2934178"/>
    <lineage>
        <taxon>Eukaryota</taxon>
        <taxon>Sar</taxon>
        <taxon>Stramenopiles</taxon>
        <taxon>Ochrophyta</taxon>
        <taxon>Bacillariophyta</taxon>
        <taxon>Coscinodiscophyceae</taxon>
        <taxon>Thalassiosirophycidae</taxon>
        <taxon>Stephanodiscales</taxon>
        <taxon>Stephanodiscaceae</taxon>
        <taxon>Stephanodiscus</taxon>
    </lineage>
</organism>
<proteinExistence type="predicted"/>
<accession>A0ABD3N2Z4</accession>
<protein>
    <recommendedName>
        <fullName evidence="4">Beta-galactosidase</fullName>
    </recommendedName>
</protein>